<evidence type="ECO:0008006" key="4">
    <source>
        <dbReference type="Google" id="ProtNLM"/>
    </source>
</evidence>
<keyword evidence="1" id="KW-0472">Membrane</keyword>
<keyword evidence="1" id="KW-1133">Transmembrane helix</keyword>
<organism evidence="2 3">
    <name type="scientific">Hymenobacter aranciens</name>
    <dbReference type="NCBI Taxonomy" id="3063996"/>
    <lineage>
        <taxon>Bacteria</taxon>
        <taxon>Pseudomonadati</taxon>
        <taxon>Bacteroidota</taxon>
        <taxon>Cytophagia</taxon>
        <taxon>Cytophagales</taxon>
        <taxon>Hymenobacteraceae</taxon>
        <taxon>Hymenobacter</taxon>
    </lineage>
</organism>
<accession>A0ABT9BFK9</accession>
<sequence>MEPQPYPYAFYNVRWHGYFALLMGVGFLLITVIGLVGNRATESSAVFMLAVAGVFLWLGWRTVNAKGAVLQFGPEGIWTPKLGTLLWQQVLIEYRTSSSYKSGSVEVLAILDSRTRQQLDWVSLSSLKGPVYKVKELLASYKKAKIV</sequence>
<feature type="transmembrane region" description="Helical" evidence="1">
    <location>
        <begin position="15"/>
        <end position="36"/>
    </location>
</feature>
<protein>
    <recommendedName>
        <fullName evidence="4">PH domain-containing protein</fullName>
    </recommendedName>
</protein>
<evidence type="ECO:0000256" key="1">
    <source>
        <dbReference type="SAM" id="Phobius"/>
    </source>
</evidence>
<gene>
    <name evidence="2" type="ORF">Q5H93_19910</name>
</gene>
<keyword evidence="1" id="KW-0812">Transmembrane</keyword>
<evidence type="ECO:0000313" key="2">
    <source>
        <dbReference type="EMBL" id="MDO7877022.1"/>
    </source>
</evidence>
<comment type="caution">
    <text evidence="2">The sequence shown here is derived from an EMBL/GenBank/DDBJ whole genome shotgun (WGS) entry which is preliminary data.</text>
</comment>
<evidence type="ECO:0000313" key="3">
    <source>
        <dbReference type="Proteomes" id="UP001176429"/>
    </source>
</evidence>
<proteinExistence type="predicted"/>
<dbReference type="RefSeq" id="WP_305008420.1">
    <property type="nucleotide sequence ID" value="NZ_JAUQSY010000016.1"/>
</dbReference>
<dbReference type="Proteomes" id="UP001176429">
    <property type="component" value="Unassembled WGS sequence"/>
</dbReference>
<dbReference type="EMBL" id="JAUQSY010000016">
    <property type="protein sequence ID" value="MDO7877022.1"/>
    <property type="molecule type" value="Genomic_DNA"/>
</dbReference>
<name>A0ABT9BFK9_9BACT</name>
<feature type="transmembrane region" description="Helical" evidence="1">
    <location>
        <begin position="43"/>
        <end position="60"/>
    </location>
</feature>
<keyword evidence="3" id="KW-1185">Reference proteome</keyword>
<reference evidence="2" key="1">
    <citation type="submission" date="2023-07" db="EMBL/GenBank/DDBJ databases">
        <authorList>
            <person name="Kim M.K."/>
        </authorList>
    </citation>
    <scope>NUCLEOTIDE SEQUENCE</scope>
    <source>
        <strain evidence="2">ASUV-10-1</strain>
    </source>
</reference>